<reference evidence="8 9" key="1">
    <citation type="submission" date="2016-03" db="EMBL/GenBank/DDBJ databases">
        <title>Genome sequencing of Devosia sp. S37.</title>
        <authorList>
            <person name="Mohd Nor M."/>
        </authorList>
    </citation>
    <scope>NUCLEOTIDE SEQUENCE [LARGE SCALE GENOMIC DNA]</scope>
    <source>
        <strain evidence="8 9">S37</strain>
    </source>
</reference>
<dbReference type="PANTHER" id="PTHR42709">
    <property type="entry name" value="ALKALINE PHOSPHATASE LIKE PROTEIN"/>
    <property type="match status" value="1"/>
</dbReference>
<organism evidence="8 9">
    <name type="scientific">Devosia elaeis</name>
    <dbReference type="NCBI Taxonomy" id="1770058"/>
    <lineage>
        <taxon>Bacteria</taxon>
        <taxon>Pseudomonadati</taxon>
        <taxon>Pseudomonadota</taxon>
        <taxon>Alphaproteobacteria</taxon>
        <taxon>Hyphomicrobiales</taxon>
        <taxon>Devosiaceae</taxon>
        <taxon>Devosia</taxon>
    </lineage>
</organism>
<feature type="domain" description="VTT" evidence="7">
    <location>
        <begin position="30"/>
        <end position="159"/>
    </location>
</feature>
<evidence type="ECO:0000256" key="3">
    <source>
        <dbReference type="ARBA" id="ARBA00022692"/>
    </source>
</evidence>
<feature type="transmembrane region" description="Helical" evidence="6">
    <location>
        <begin position="12"/>
        <end position="30"/>
    </location>
</feature>
<evidence type="ECO:0000313" key="9">
    <source>
        <dbReference type="Proteomes" id="UP000078389"/>
    </source>
</evidence>
<name>A0A178I358_9HYPH</name>
<evidence type="ECO:0000313" key="8">
    <source>
        <dbReference type="EMBL" id="OAM80021.1"/>
    </source>
</evidence>
<feature type="transmembrane region" description="Helical" evidence="6">
    <location>
        <begin position="50"/>
        <end position="71"/>
    </location>
</feature>
<gene>
    <name evidence="8" type="ORF">A3840_02075</name>
</gene>
<evidence type="ECO:0000256" key="4">
    <source>
        <dbReference type="ARBA" id="ARBA00022989"/>
    </source>
</evidence>
<dbReference type="EMBL" id="LVVY01000060">
    <property type="protein sequence ID" value="OAM80021.1"/>
    <property type="molecule type" value="Genomic_DNA"/>
</dbReference>
<evidence type="ECO:0000256" key="2">
    <source>
        <dbReference type="ARBA" id="ARBA00022475"/>
    </source>
</evidence>
<comment type="subcellular location">
    <subcellularLocation>
        <location evidence="1">Cell membrane</location>
        <topology evidence="1">Multi-pass membrane protein</topology>
    </subcellularLocation>
</comment>
<dbReference type="GO" id="GO:0005886">
    <property type="term" value="C:plasma membrane"/>
    <property type="evidence" value="ECO:0007669"/>
    <property type="project" value="UniProtKB-SubCell"/>
</dbReference>
<keyword evidence="9" id="KW-1185">Reference proteome</keyword>
<dbReference type="RefSeq" id="WP_067451115.1">
    <property type="nucleotide sequence ID" value="NZ_LVVY01000060.1"/>
</dbReference>
<dbReference type="InterPro" id="IPR051311">
    <property type="entry name" value="DedA_domain"/>
</dbReference>
<evidence type="ECO:0000256" key="6">
    <source>
        <dbReference type="SAM" id="Phobius"/>
    </source>
</evidence>
<feature type="transmembrane region" description="Helical" evidence="6">
    <location>
        <begin position="175"/>
        <end position="194"/>
    </location>
</feature>
<dbReference type="Proteomes" id="UP000078389">
    <property type="component" value="Unassembled WGS sequence"/>
</dbReference>
<dbReference type="InterPro" id="IPR032816">
    <property type="entry name" value="VTT_dom"/>
</dbReference>
<evidence type="ECO:0000256" key="1">
    <source>
        <dbReference type="ARBA" id="ARBA00004651"/>
    </source>
</evidence>
<dbReference type="AlphaFoldDB" id="A0A178I358"/>
<keyword evidence="4 6" id="KW-1133">Transmembrane helix</keyword>
<keyword evidence="3 6" id="KW-0812">Transmembrane</keyword>
<feature type="transmembrane region" description="Helical" evidence="6">
    <location>
        <begin position="139"/>
        <end position="163"/>
    </location>
</feature>
<dbReference type="PANTHER" id="PTHR42709:SF6">
    <property type="entry name" value="UNDECAPRENYL PHOSPHATE TRANSPORTER A"/>
    <property type="match status" value="1"/>
</dbReference>
<dbReference type="Pfam" id="PF09335">
    <property type="entry name" value="VTT_dom"/>
    <property type="match status" value="1"/>
</dbReference>
<dbReference type="STRING" id="1770058.A3840_02075"/>
<evidence type="ECO:0000259" key="7">
    <source>
        <dbReference type="Pfam" id="PF09335"/>
    </source>
</evidence>
<accession>A0A178I358</accession>
<keyword evidence="2" id="KW-1003">Cell membrane</keyword>
<evidence type="ECO:0000256" key="5">
    <source>
        <dbReference type="ARBA" id="ARBA00023136"/>
    </source>
</evidence>
<protein>
    <submittedName>
        <fullName evidence="8">Alkaline phosphatase</fullName>
    </submittedName>
</protein>
<comment type="caution">
    <text evidence="8">The sequence shown here is derived from an EMBL/GenBank/DDBJ whole genome shotgun (WGS) entry which is preliminary data.</text>
</comment>
<keyword evidence="5 6" id="KW-0472">Membrane</keyword>
<sequence>MTDWIIQTITEMGYVGIFLVMLAESLFPPIPSELIIPFAGFAAANGDLNLVGVLVTATLGAVVGMLPWYFAGRLFGLARVRWLADRFGRFMAMNSDEIDVAVSWFKRYGPIIVLFGRLVPLIRTLISIPAGLSRMPLPLFLLASTLGALIWNTFLTMAGFLLHEHYHVIEVVLDPLSYVVLALVVLIYLFRVVTWKPSRPTGDKPAE</sequence>
<dbReference type="OrthoDB" id="9813426at2"/>
<proteinExistence type="predicted"/>